<dbReference type="SUPFAM" id="SSF50630">
    <property type="entry name" value="Acid proteases"/>
    <property type="match status" value="1"/>
</dbReference>
<evidence type="ECO:0000256" key="3">
    <source>
        <dbReference type="ARBA" id="ARBA00022695"/>
    </source>
</evidence>
<dbReference type="Gene3D" id="3.10.10.10">
    <property type="entry name" value="HIV Type 1 Reverse Transcriptase, subunit A, domain 1"/>
    <property type="match status" value="1"/>
</dbReference>
<dbReference type="CDD" id="cd00303">
    <property type="entry name" value="retropepsin_like"/>
    <property type="match status" value="1"/>
</dbReference>
<dbReference type="PANTHER" id="PTHR37984:SF5">
    <property type="entry name" value="PROTEIN NYNRIN-LIKE"/>
    <property type="match status" value="1"/>
</dbReference>
<dbReference type="Pfam" id="PF17917">
    <property type="entry name" value="RT_RNaseH"/>
    <property type="match status" value="1"/>
</dbReference>
<feature type="domain" description="CCHC-type" evidence="9">
    <location>
        <begin position="32"/>
        <end position="46"/>
    </location>
</feature>
<dbReference type="InterPro" id="IPR043502">
    <property type="entry name" value="DNA/RNA_pol_sf"/>
</dbReference>
<name>A0A699JB64_TANCI</name>
<dbReference type="AlphaFoldDB" id="A0A699JB64"/>
<evidence type="ECO:0000256" key="2">
    <source>
        <dbReference type="ARBA" id="ARBA00022679"/>
    </source>
</evidence>
<keyword evidence="8" id="KW-0862">Zinc</keyword>
<reference evidence="10" key="1">
    <citation type="journal article" date="2019" name="Sci. Rep.">
        <title>Draft genome of Tanacetum cinerariifolium, the natural source of mosquito coil.</title>
        <authorList>
            <person name="Yamashiro T."/>
            <person name="Shiraishi A."/>
            <person name="Satake H."/>
            <person name="Nakayama K."/>
        </authorList>
    </citation>
    <scope>NUCLEOTIDE SEQUENCE</scope>
</reference>
<dbReference type="InterPro" id="IPR043128">
    <property type="entry name" value="Rev_trsase/Diguanyl_cyclase"/>
</dbReference>
<keyword evidence="2" id="KW-0808">Transferase</keyword>
<sequence>MTNIGNQNTNEAGQNVKCNKCGMQHYGNYPIKCNKCGKIGHKARECWSKVVATGKSGARGQAYALRDGDQNLGPNVVTGTFLLNNRYTRVLFDLGSNKSFVNVNFSHLIDIEPVIVDHSYEVKLTDGRVVSTNTILRGCALNLVNHLFEINLMPIKLGTFDVIIGMDWLILHDAVIVCGKKEVHVPLKKRTLVVKGNDCVSRLKVVSCMKVKKYVDRGSYLFVAQVVEKEPAERRLEDVPVICEFPDVFPEDLPGLPPPRKVEFEIELFSGAAPMARVPYRLAPSKMKELATQLQELSDKGFIRPSSSPWGASVLFVKKKDGSFHMCIDYHELNKLTIKNRYPLPRIDDLFDQLQGSSVYSKIDLRSDITSFNKEEHEEHLRIILKLLQKEKLYAKFSKCEFWLDSVKFLGHVINSQGVHVDPAKVEAIKSWTAPKSSTEVKQFLGLAAYYLSAPILALLEGSEDFVVYCDASLKGYGGVLMEREKVIAYTSQQLRNHEEDYMTHDLELDAVVFALRPRRHYLYGVKCTVFTDHKSLQYILGQKKLNLRKERE</sequence>
<keyword evidence="4" id="KW-0540">Nuclease</keyword>
<dbReference type="GO" id="GO:0008270">
    <property type="term" value="F:zinc ion binding"/>
    <property type="evidence" value="ECO:0007669"/>
    <property type="project" value="UniProtKB-KW"/>
</dbReference>
<evidence type="ECO:0000313" key="10">
    <source>
        <dbReference type="EMBL" id="GFA22339.1"/>
    </source>
</evidence>
<dbReference type="Pfam" id="PF08284">
    <property type="entry name" value="RVP_2"/>
    <property type="match status" value="1"/>
</dbReference>
<evidence type="ECO:0000256" key="8">
    <source>
        <dbReference type="PROSITE-ProRule" id="PRU00047"/>
    </source>
</evidence>
<dbReference type="InterPro" id="IPR050951">
    <property type="entry name" value="Retrovirus_Pol_polyprotein"/>
</dbReference>
<dbReference type="InterPro" id="IPR021109">
    <property type="entry name" value="Peptidase_aspartic_dom_sf"/>
</dbReference>
<dbReference type="EC" id="2.7.7.49" evidence="1"/>
<dbReference type="InterPro" id="IPR041373">
    <property type="entry name" value="RT_RNaseH"/>
</dbReference>
<dbReference type="InterPro" id="IPR001878">
    <property type="entry name" value="Znf_CCHC"/>
</dbReference>
<evidence type="ECO:0000256" key="5">
    <source>
        <dbReference type="ARBA" id="ARBA00022759"/>
    </source>
</evidence>
<dbReference type="CDD" id="cd09274">
    <property type="entry name" value="RNase_HI_RT_Ty3"/>
    <property type="match status" value="1"/>
</dbReference>
<dbReference type="EMBL" id="BKCJ010388199">
    <property type="protein sequence ID" value="GFA22339.1"/>
    <property type="molecule type" value="Genomic_DNA"/>
</dbReference>
<keyword evidence="5" id="KW-0255">Endonuclease</keyword>
<dbReference type="SUPFAM" id="SSF56672">
    <property type="entry name" value="DNA/RNA polymerases"/>
    <property type="match status" value="1"/>
</dbReference>
<protein>
    <recommendedName>
        <fullName evidence="1">RNA-directed DNA polymerase</fullName>
        <ecNumber evidence="1">2.7.7.49</ecNumber>
    </recommendedName>
</protein>
<accession>A0A699JB64</accession>
<evidence type="ECO:0000256" key="4">
    <source>
        <dbReference type="ARBA" id="ARBA00022722"/>
    </source>
</evidence>
<dbReference type="GO" id="GO:0016787">
    <property type="term" value="F:hydrolase activity"/>
    <property type="evidence" value="ECO:0007669"/>
    <property type="project" value="UniProtKB-KW"/>
</dbReference>
<keyword evidence="8" id="KW-0863">Zinc-finger</keyword>
<evidence type="ECO:0000259" key="9">
    <source>
        <dbReference type="PROSITE" id="PS50158"/>
    </source>
</evidence>
<keyword evidence="7 10" id="KW-0695">RNA-directed DNA polymerase</keyword>
<dbReference type="CDD" id="cd01647">
    <property type="entry name" value="RT_LTR"/>
    <property type="match status" value="1"/>
</dbReference>
<dbReference type="PANTHER" id="PTHR37984">
    <property type="entry name" value="PROTEIN CBG26694"/>
    <property type="match status" value="1"/>
</dbReference>
<dbReference type="GO" id="GO:0003676">
    <property type="term" value="F:nucleic acid binding"/>
    <property type="evidence" value="ECO:0007669"/>
    <property type="project" value="InterPro"/>
</dbReference>
<dbReference type="GO" id="GO:0003964">
    <property type="term" value="F:RNA-directed DNA polymerase activity"/>
    <property type="evidence" value="ECO:0007669"/>
    <property type="project" value="UniProtKB-KW"/>
</dbReference>
<comment type="caution">
    <text evidence="10">The sequence shown here is derived from an EMBL/GenBank/DDBJ whole genome shotgun (WGS) entry which is preliminary data.</text>
</comment>
<dbReference type="Gene3D" id="3.30.70.270">
    <property type="match status" value="2"/>
</dbReference>
<keyword evidence="6" id="KW-0378">Hydrolase</keyword>
<evidence type="ECO:0000256" key="6">
    <source>
        <dbReference type="ARBA" id="ARBA00022801"/>
    </source>
</evidence>
<dbReference type="GO" id="GO:0004519">
    <property type="term" value="F:endonuclease activity"/>
    <property type="evidence" value="ECO:0007669"/>
    <property type="project" value="UniProtKB-KW"/>
</dbReference>
<gene>
    <name evidence="10" type="ORF">Tci_594311</name>
</gene>
<evidence type="ECO:0000256" key="1">
    <source>
        <dbReference type="ARBA" id="ARBA00012493"/>
    </source>
</evidence>
<dbReference type="Gene3D" id="2.40.70.10">
    <property type="entry name" value="Acid Proteases"/>
    <property type="match status" value="1"/>
</dbReference>
<keyword evidence="3" id="KW-0548">Nucleotidyltransferase</keyword>
<keyword evidence="8" id="KW-0479">Metal-binding</keyword>
<dbReference type="SMART" id="SM00343">
    <property type="entry name" value="ZnF_C2HC"/>
    <property type="match status" value="1"/>
</dbReference>
<proteinExistence type="predicted"/>
<organism evidence="10">
    <name type="scientific">Tanacetum cinerariifolium</name>
    <name type="common">Dalmatian daisy</name>
    <name type="synonym">Chrysanthemum cinerariifolium</name>
    <dbReference type="NCBI Taxonomy" id="118510"/>
    <lineage>
        <taxon>Eukaryota</taxon>
        <taxon>Viridiplantae</taxon>
        <taxon>Streptophyta</taxon>
        <taxon>Embryophyta</taxon>
        <taxon>Tracheophyta</taxon>
        <taxon>Spermatophyta</taxon>
        <taxon>Magnoliopsida</taxon>
        <taxon>eudicotyledons</taxon>
        <taxon>Gunneridae</taxon>
        <taxon>Pentapetalae</taxon>
        <taxon>asterids</taxon>
        <taxon>campanulids</taxon>
        <taxon>Asterales</taxon>
        <taxon>Asteraceae</taxon>
        <taxon>Asteroideae</taxon>
        <taxon>Anthemideae</taxon>
        <taxon>Anthemidinae</taxon>
        <taxon>Tanacetum</taxon>
    </lineage>
</organism>
<dbReference type="PROSITE" id="PS50158">
    <property type="entry name" value="ZF_CCHC"/>
    <property type="match status" value="1"/>
</dbReference>
<evidence type="ECO:0000256" key="7">
    <source>
        <dbReference type="ARBA" id="ARBA00022918"/>
    </source>
</evidence>